<name>A0ABS5C5Q1_9BACL</name>
<comment type="caution">
    <text evidence="2">The sequence shown here is derived from an EMBL/GenBank/DDBJ whole genome shotgun (WGS) entry which is preliminary data.</text>
</comment>
<dbReference type="InterPro" id="IPR016181">
    <property type="entry name" value="Acyl_CoA_acyltransferase"/>
</dbReference>
<organism evidence="2 3">
    <name type="scientific">Paenibacillus lignilyticus</name>
    <dbReference type="NCBI Taxonomy" id="1172615"/>
    <lineage>
        <taxon>Bacteria</taxon>
        <taxon>Bacillati</taxon>
        <taxon>Bacillota</taxon>
        <taxon>Bacilli</taxon>
        <taxon>Bacillales</taxon>
        <taxon>Paenibacillaceae</taxon>
        <taxon>Paenibacillus</taxon>
    </lineage>
</organism>
<dbReference type="PROSITE" id="PS51186">
    <property type="entry name" value="GNAT"/>
    <property type="match status" value="1"/>
</dbReference>
<reference evidence="2 3" key="1">
    <citation type="submission" date="2021-04" db="EMBL/GenBank/DDBJ databases">
        <title>Paenibacillus sp. DLE-14 whole genome sequence.</title>
        <authorList>
            <person name="Ham Y.J."/>
        </authorList>
    </citation>
    <scope>NUCLEOTIDE SEQUENCE [LARGE SCALE GENOMIC DNA]</scope>
    <source>
        <strain evidence="2 3">DLE-14</strain>
    </source>
</reference>
<dbReference type="Proteomes" id="UP000673394">
    <property type="component" value="Unassembled WGS sequence"/>
</dbReference>
<dbReference type="CDD" id="cd04301">
    <property type="entry name" value="NAT_SF"/>
    <property type="match status" value="1"/>
</dbReference>
<dbReference type="Pfam" id="PF00583">
    <property type="entry name" value="Acetyltransf_1"/>
    <property type="match status" value="1"/>
</dbReference>
<protein>
    <submittedName>
        <fullName evidence="2">GNAT family N-acetyltransferase</fullName>
    </submittedName>
</protein>
<dbReference type="SUPFAM" id="SSF55729">
    <property type="entry name" value="Acyl-CoA N-acyltransferases (Nat)"/>
    <property type="match status" value="1"/>
</dbReference>
<dbReference type="RefSeq" id="WP_210654688.1">
    <property type="nucleotide sequence ID" value="NZ_JAGKSP010000001.1"/>
</dbReference>
<keyword evidence="3" id="KW-1185">Reference proteome</keyword>
<evidence type="ECO:0000259" key="1">
    <source>
        <dbReference type="PROSITE" id="PS51186"/>
    </source>
</evidence>
<dbReference type="InterPro" id="IPR000182">
    <property type="entry name" value="GNAT_dom"/>
</dbReference>
<accession>A0ABS5C5Q1</accession>
<gene>
    <name evidence="2" type="ORF">I8J30_01200</name>
</gene>
<evidence type="ECO:0000313" key="2">
    <source>
        <dbReference type="EMBL" id="MBP3961311.1"/>
    </source>
</evidence>
<dbReference type="Gene3D" id="3.40.630.30">
    <property type="match status" value="1"/>
</dbReference>
<proteinExistence type="predicted"/>
<evidence type="ECO:0000313" key="3">
    <source>
        <dbReference type="Proteomes" id="UP000673394"/>
    </source>
</evidence>
<sequence length="160" mass="17783">MLSLMKSTHEHIASELAVLNSNPYFNFISKDKERLTEEDIAADLKDAEHVGAERYIIREQGNTVGILEFLMINPNDSCPWIGLLVIHGAYKGRGYGKAALELYDTIMRERGVSSHRLGVLASNAAAHAFWQRNGCVPVKPAVLPDGKDIMIYERTVDLDG</sequence>
<dbReference type="EMBL" id="JAGKSP010000001">
    <property type="protein sequence ID" value="MBP3961311.1"/>
    <property type="molecule type" value="Genomic_DNA"/>
</dbReference>
<feature type="domain" description="N-acetyltransferase" evidence="1">
    <location>
        <begin position="11"/>
        <end position="157"/>
    </location>
</feature>